<evidence type="ECO:0000313" key="3">
    <source>
        <dbReference type="EMBL" id="KIP03302.1"/>
    </source>
</evidence>
<feature type="compositionally biased region" description="Pro residues" evidence="1">
    <location>
        <begin position="448"/>
        <end position="461"/>
    </location>
</feature>
<proteinExistence type="predicted"/>
<evidence type="ECO:0000313" key="4">
    <source>
        <dbReference type="Proteomes" id="UP000053257"/>
    </source>
</evidence>
<name>A0A0C3S1T0_PHLG1</name>
<dbReference type="OrthoDB" id="2563669at2759"/>
<feature type="region of interest" description="Disordered" evidence="1">
    <location>
        <begin position="89"/>
        <end position="109"/>
    </location>
</feature>
<gene>
    <name evidence="3" type="ORF">PHLGIDRAFT_121705</name>
</gene>
<dbReference type="Gene3D" id="2.60.120.260">
    <property type="entry name" value="Galactose-binding domain-like"/>
    <property type="match status" value="2"/>
</dbReference>
<keyword evidence="2" id="KW-0472">Membrane</keyword>
<reference evidence="3 4" key="1">
    <citation type="journal article" date="2014" name="PLoS Genet.">
        <title>Analysis of the Phlebiopsis gigantea genome, transcriptome and secretome provides insight into its pioneer colonization strategies of wood.</title>
        <authorList>
            <person name="Hori C."/>
            <person name="Ishida T."/>
            <person name="Igarashi K."/>
            <person name="Samejima M."/>
            <person name="Suzuki H."/>
            <person name="Master E."/>
            <person name="Ferreira P."/>
            <person name="Ruiz-Duenas F.J."/>
            <person name="Held B."/>
            <person name="Canessa P."/>
            <person name="Larrondo L.F."/>
            <person name="Schmoll M."/>
            <person name="Druzhinina I.S."/>
            <person name="Kubicek C.P."/>
            <person name="Gaskell J.A."/>
            <person name="Kersten P."/>
            <person name="St John F."/>
            <person name="Glasner J."/>
            <person name="Sabat G."/>
            <person name="Splinter BonDurant S."/>
            <person name="Syed K."/>
            <person name="Yadav J."/>
            <person name="Mgbeahuruike A.C."/>
            <person name="Kovalchuk A."/>
            <person name="Asiegbu F.O."/>
            <person name="Lackner G."/>
            <person name="Hoffmeister D."/>
            <person name="Rencoret J."/>
            <person name="Gutierrez A."/>
            <person name="Sun H."/>
            <person name="Lindquist E."/>
            <person name="Barry K."/>
            <person name="Riley R."/>
            <person name="Grigoriev I.V."/>
            <person name="Henrissat B."/>
            <person name="Kues U."/>
            <person name="Berka R.M."/>
            <person name="Martinez A.T."/>
            <person name="Covert S.F."/>
            <person name="Blanchette R.A."/>
            <person name="Cullen D."/>
        </authorList>
    </citation>
    <scope>NUCLEOTIDE SEQUENCE [LARGE SCALE GENOMIC DNA]</scope>
    <source>
        <strain evidence="3 4">11061_1 CR5-6</strain>
    </source>
</reference>
<evidence type="ECO:0000256" key="1">
    <source>
        <dbReference type="SAM" id="MobiDB-lite"/>
    </source>
</evidence>
<keyword evidence="2" id="KW-1133">Transmembrane helix</keyword>
<evidence type="ECO:0000256" key="2">
    <source>
        <dbReference type="SAM" id="Phobius"/>
    </source>
</evidence>
<dbReference type="Proteomes" id="UP000053257">
    <property type="component" value="Unassembled WGS sequence"/>
</dbReference>
<feature type="region of interest" description="Disordered" evidence="1">
    <location>
        <begin position="445"/>
        <end position="466"/>
    </location>
</feature>
<sequence>MPVHLYADPLIYAASPMLIGCVNSRSMAHSSGSDVLQTPSLTVIPGTGICSNATRKALHVSQPEQTYHPPDQQISAAGIQAKLFSTLKASRRRRTSPGVRDERAGPAAPSLRRMLHNTTISHVSPELSYVPGALWTETSSSSGSDPAASQYWHESYHSTNGSQGEGHVFLSWFGTGIWVYGGRRERLGAYKVILDGDTQIFPGFVAGSGGDDYDAVLFQNTTLEADYHQLELVNVSKEQVLDLNRIVVESPHNSTGIDASHAPCHWGPLSEQRVWDITEESHTTSHVTATMSFNFTAYPSSGNGFRSRSTGSGISIHGTLQPNSSAFSVILDGATSRVLYPNSQVESTHGEPDVLYTIGGLNPGNHTLVLRNSPSTWNAPNQVSISRLTVFHSPTDHPPPMAQKNLAAILASLGATAVILVAFLLSLFFCRRRRRHHFSQLAAAHPFPLDPPRAPPPPPGSASPSFLERLSKRVSTYSRLATPGDSDAAYRDEQVVLSPTATLIDGRRAASPATPLPRLPAIRKDSTPLGDSIAVEMYWGRAAGRSRERI</sequence>
<keyword evidence="4" id="KW-1185">Reference proteome</keyword>
<organism evidence="3 4">
    <name type="scientific">Phlebiopsis gigantea (strain 11061_1 CR5-6)</name>
    <name type="common">White-rot fungus</name>
    <name type="synonym">Peniophora gigantea</name>
    <dbReference type="NCBI Taxonomy" id="745531"/>
    <lineage>
        <taxon>Eukaryota</taxon>
        <taxon>Fungi</taxon>
        <taxon>Dikarya</taxon>
        <taxon>Basidiomycota</taxon>
        <taxon>Agaricomycotina</taxon>
        <taxon>Agaricomycetes</taxon>
        <taxon>Polyporales</taxon>
        <taxon>Phanerochaetaceae</taxon>
        <taxon>Phlebiopsis</taxon>
    </lineage>
</organism>
<keyword evidence="2" id="KW-0812">Transmembrane</keyword>
<dbReference type="AlphaFoldDB" id="A0A0C3S1T0"/>
<protein>
    <recommendedName>
        <fullName evidence="5">Transmembrane protein</fullName>
    </recommendedName>
</protein>
<feature type="transmembrane region" description="Helical" evidence="2">
    <location>
        <begin position="406"/>
        <end position="430"/>
    </location>
</feature>
<evidence type="ECO:0008006" key="5">
    <source>
        <dbReference type="Google" id="ProtNLM"/>
    </source>
</evidence>
<accession>A0A0C3S1T0</accession>
<dbReference type="HOGENOM" id="CLU_495319_0_0_1"/>
<dbReference type="EMBL" id="KN840623">
    <property type="protein sequence ID" value="KIP03302.1"/>
    <property type="molecule type" value="Genomic_DNA"/>
</dbReference>